<sequence length="81" mass="9090">MKLDKKILHKIISDSDFSRKLSEILGIKQNSVERSAKRALSGNSKPFSLMQPVAINFYKENGFNEEDIVGQESDDSIKSTS</sequence>
<accession>A0A7Z8YSD6</accession>
<dbReference type="EMBL" id="UYIV01000001">
    <property type="protein sequence ID" value="VDH05832.1"/>
    <property type="molecule type" value="Genomic_DNA"/>
</dbReference>
<dbReference type="Proteomes" id="UP000270205">
    <property type="component" value="Unassembled WGS sequence"/>
</dbReference>
<gene>
    <name evidence="1" type="ORF">NCTC12929_01996</name>
</gene>
<evidence type="ECO:0000313" key="1">
    <source>
        <dbReference type="EMBL" id="VDH05832.1"/>
    </source>
</evidence>
<organism evidence="1 2">
    <name type="scientific">Bergeyella zoohelcum</name>
    <dbReference type="NCBI Taxonomy" id="1015"/>
    <lineage>
        <taxon>Bacteria</taxon>
        <taxon>Pseudomonadati</taxon>
        <taxon>Bacteroidota</taxon>
        <taxon>Flavobacteriia</taxon>
        <taxon>Flavobacteriales</taxon>
        <taxon>Weeksellaceae</taxon>
        <taxon>Bergeyella</taxon>
    </lineage>
</organism>
<dbReference type="RefSeq" id="WP_002663408.1">
    <property type="nucleotide sequence ID" value="NZ_UFTL01000001.1"/>
</dbReference>
<name>A0A7Z8YSD6_9FLAO</name>
<comment type="caution">
    <text evidence="1">The sequence shown here is derived from an EMBL/GenBank/DDBJ whole genome shotgun (WGS) entry which is preliminary data.</text>
</comment>
<reference evidence="1 2" key="1">
    <citation type="submission" date="2018-11" db="EMBL/GenBank/DDBJ databases">
        <authorList>
            <consortium name="Pathogen Informatics"/>
        </authorList>
    </citation>
    <scope>NUCLEOTIDE SEQUENCE [LARGE SCALE GENOMIC DNA]</scope>
    <source>
        <strain evidence="1 2">NCTC12929</strain>
    </source>
</reference>
<evidence type="ECO:0000313" key="2">
    <source>
        <dbReference type="Proteomes" id="UP000270205"/>
    </source>
</evidence>
<proteinExistence type="predicted"/>
<protein>
    <submittedName>
        <fullName evidence="1">Uncharacterized protein</fullName>
    </submittedName>
</protein>
<dbReference type="AlphaFoldDB" id="A0A7Z8YSD6"/>